<gene>
    <name evidence="2" type="ORF">HKW66_Vig0206250</name>
</gene>
<dbReference type="AlphaFoldDB" id="A0A8T0JH36"/>
<dbReference type="FunFam" id="2.40.50.100:FF:000038">
    <property type="entry name" value="50S ribosomal protein L27"/>
    <property type="match status" value="1"/>
</dbReference>
<dbReference type="InterPro" id="IPR001684">
    <property type="entry name" value="Ribosomal_bL27"/>
</dbReference>
<name>A0A8T0JH36_PHAAN</name>
<evidence type="ECO:0000259" key="1">
    <source>
        <dbReference type="Pfam" id="PF05678"/>
    </source>
</evidence>
<dbReference type="Gene3D" id="2.40.50.100">
    <property type="match status" value="1"/>
</dbReference>
<dbReference type="GO" id="GO:0006412">
    <property type="term" value="P:translation"/>
    <property type="evidence" value="ECO:0007669"/>
    <property type="project" value="InterPro"/>
</dbReference>
<evidence type="ECO:0000313" key="2">
    <source>
        <dbReference type="EMBL" id="KAG2372506.1"/>
    </source>
</evidence>
<sequence>MNFAASFYRRLNVKELVTNIPVYRSTSDVSGEGLSMVFRRWATKKTAGSTKNGRDSKPKNLGVKKFGGERVIPGNIIVRQRGTRFHPGNYVGLGKDHTLFALKEGLVKFERNKLTGRKWVHVEPKEGHVLHPLYANASASEVKDYDKKVYAFLHDSFIRQESNIVVDELTLLLIMLGVDNNHGVMMKRKGKSKRGEKKDVKVTYISSPMKVKTSASNFRALVQELTGQFSNVAEMFVEADYYYDDGVLDDVKLKGTNIQQWSGTSETYSHDSSSWFNHSSSFMEPLNGQLQSEFFSFDMI</sequence>
<dbReference type="PRINTS" id="PR00063">
    <property type="entry name" value="RIBOSOMALL27"/>
</dbReference>
<dbReference type="PROSITE" id="PS00831">
    <property type="entry name" value="RIBOSOMAL_L27"/>
    <property type="match status" value="1"/>
</dbReference>
<feature type="domain" description="VQ" evidence="1">
    <location>
        <begin position="205"/>
        <end position="228"/>
    </location>
</feature>
<dbReference type="HAMAP" id="MF_00539">
    <property type="entry name" value="Ribosomal_bL27"/>
    <property type="match status" value="1"/>
</dbReference>
<dbReference type="Pfam" id="PF05678">
    <property type="entry name" value="VQ"/>
    <property type="match status" value="1"/>
</dbReference>
<reference evidence="2 3" key="1">
    <citation type="submission" date="2020-05" db="EMBL/GenBank/DDBJ databases">
        <title>Vigna angularis (adzuki bean) Var. LongXiaoDou No. 4 denovo assembly.</title>
        <authorList>
            <person name="Xiang H."/>
        </authorList>
    </citation>
    <scope>NUCLEOTIDE SEQUENCE [LARGE SCALE GENOMIC DNA]</scope>
    <source>
        <tissue evidence="2">Leaf</tissue>
    </source>
</reference>
<protein>
    <submittedName>
        <fullName evidence="2">50S ribosomal protein</fullName>
    </submittedName>
</protein>
<proteinExistence type="inferred from homology"/>
<dbReference type="PANTHER" id="PTHR15893">
    <property type="entry name" value="RIBOSOMAL PROTEIN L27"/>
    <property type="match status" value="1"/>
</dbReference>
<dbReference type="PANTHER" id="PTHR15893:SF16">
    <property type="entry name" value="50S RIBOSOMAL PROTEIN L27"/>
    <property type="match status" value="1"/>
</dbReference>
<dbReference type="InterPro" id="IPR018261">
    <property type="entry name" value="Ribosomal_bL27_CS"/>
</dbReference>
<evidence type="ECO:0000313" key="3">
    <source>
        <dbReference type="Proteomes" id="UP000743370"/>
    </source>
</evidence>
<organism evidence="2 3">
    <name type="scientific">Phaseolus angularis</name>
    <name type="common">Azuki bean</name>
    <name type="synonym">Vigna angularis</name>
    <dbReference type="NCBI Taxonomy" id="3914"/>
    <lineage>
        <taxon>Eukaryota</taxon>
        <taxon>Viridiplantae</taxon>
        <taxon>Streptophyta</taxon>
        <taxon>Embryophyta</taxon>
        <taxon>Tracheophyta</taxon>
        <taxon>Spermatophyta</taxon>
        <taxon>Magnoliopsida</taxon>
        <taxon>eudicotyledons</taxon>
        <taxon>Gunneridae</taxon>
        <taxon>Pentapetalae</taxon>
        <taxon>rosids</taxon>
        <taxon>fabids</taxon>
        <taxon>Fabales</taxon>
        <taxon>Fabaceae</taxon>
        <taxon>Papilionoideae</taxon>
        <taxon>50 kb inversion clade</taxon>
        <taxon>NPAAA clade</taxon>
        <taxon>indigoferoid/millettioid clade</taxon>
        <taxon>Phaseoleae</taxon>
        <taxon>Vigna</taxon>
    </lineage>
</organism>
<dbReference type="SUPFAM" id="SSF110324">
    <property type="entry name" value="Ribosomal L27 protein-like"/>
    <property type="match status" value="1"/>
</dbReference>
<accession>A0A8T0JH36</accession>
<keyword evidence="2" id="KW-0687">Ribonucleoprotein</keyword>
<dbReference type="EMBL" id="JABFOF010000011">
    <property type="protein sequence ID" value="KAG2372506.1"/>
    <property type="molecule type" value="Genomic_DNA"/>
</dbReference>
<dbReference type="GO" id="GO:0003735">
    <property type="term" value="F:structural constituent of ribosome"/>
    <property type="evidence" value="ECO:0007669"/>
    <property type="project" value="InterPro"/>
</dbReference>
<comment type="caution">
    <text evidence="2">The sequence shown here is derived from an EMBL/GenBank/DDBJ whole genome shotgun (WGS) entry which is preliminary data.</text>
</comment>
<dbReference type="NCBIfam" id="TIGR00062">
    <property type="entry name" value="L27"/>
    <property type="match status" value="1"/>
</dbReference>
<dbReference type="InterPro" id="IPR008889">
    <property type="entry name" value="VQ"/>
</dbReference>
<dbReference type="GO" id="GO:0005840">
    <property type="term" value="C:ribosome"/>
    <property type="evidence" value="ECO:0007669"/>
    <property type="project" value="UniProtKB-KW"/>
</dbReference>
<dbReference type="Pfam" id="PF01016">
    <property type="entry name" value="Ribosomal_L27"/>
    <property type="match status" value="1"/>
</dbReference>
<keyword evidence="2" id="KW-0689">Ribosomal protein</keyword>
<dbReference type="Proteomes" id="UP000743370">
    <property type="component" value="Unassembled WGS sequence"/>
</dbReference>